<reference evidence="2" key="2">
    <citation type="journal article" date="2023" name="IMA Fungus">
        <title>Comparative genomic study of the Penicillium genus elucidates a diverse pangenome and 15 lateral gene transfer events.</title>
        <authorList>
            <person name="Petersen C."/>
            <person name="Sorensen T."/>
            <person name="Nielsen M.R."/>
            <person name="Sondergaard T.E."/>
            <person name="Sorensen J.L."/>
            <person name="Fitzpatrick D.A."/>
            <person name="Frisvad J.C."/>
            <person name="Nielsen K.L."/>
        </authorList>
    </citation>
    <scope>NUCLEOTIDE SEQUENCE</scope>
    <source>
        <strain evidence="2">IBT 30761</strain>
    </source>
</reference>
<reference evidence="2" key="1">
    <citation type="submission" date="2022-11" db="EMBL/GenBank/DDBJ databases">
        <authorList>
            <person name="Petersen C."/>
        </authorList>
    </citation>
    <scope>NUCLEOTIDE SEQUENCE</scope>
    <source>
        <strain evidence="2">IBT 30761</strain>
    </source>
</reference>
<keyword evidence="3" id="KW-1185">Reference proteome</keyword>
<dbReference type="RefSeq" id="XP_056479493.1">
    <property type="nucleotide sequence ID" value="XM_056614452.1"/>
</dbReference>
<evidence type="ECO:0000313" key="3">
    <source>
        <dbReference type="Proteomes" id="UP001149074"/>
    </source>
</evidence>
<dbReference type="GeneID" id="81353431"/>
<organism evidence="2 3">
    <name type="scientific">Penicillium argentinense</name>
    <dbReference type="NCBI Taxonomy" id="1131581"/>
    <lineage>
        <taxon>Eukaryota</taxon>
        <taxon>Fungi</taxon>
        <taxon>Dikarya</taxon>
        <taxon>Ascomycota</taxon>
        <taxon>Pezizomycotina</taxon>
        <taxon>Eurotiomycetes</taxon>
        <taxon>Eurotiomycetidae</taxon>
        <taxon>Eurotiales</taxon>
        <taxon>Aspergillaceae</taxon>
        <taxon>Penicillium</taxon>
    </lineage>
</organism>
<gene>
    <name evidence="2" type="ORF">N7532_001958</name>
</gene>
<evidence type="ECO:0000256" key="1">
    <source>
        <dbReference type="SAM" id="MobiDB-lite"/>
    </source>
</evidence>
<proteinExistence type="predicted"/>
<accession>A0A9W9G3N2</accession>
<evidence type="ECO:0000313" key="2">
    <source>
        <dbReference type="EMBL" id="KAJ5111423.1"/>
    </source>
</evidence>
<dbReference type="Proteomes" id="UP001149074">
    <property type="component" value="Unassembled WGS sequence"/>
</dbReference>
<name>A0A9W9G3N2_9EURO</name>
<feature type="region of interest" description="Disordered" evidence="1">
    <location>
        <begin position="116"/>
        <end position="144"/>
    </location>
</feature>
<dbReference type="AlphaFoldDB" id="A0A9W9G3N2"/>
<comment type="caution">
    <text evidence="2">The sequence shown here is derived from an EMBL/GenBank/DDBJ whole genome shotgun (WGS) entry which is preliminary data.</text>
</comment>
<sequence length="176" mass="19573">MQYESFMHRIYIRTWWYNTTYNLYGSMILLHLILSNYPDLPDEELLEYVEKSLEIFSSTADIIVARRCADMLREALEVARACLARRRHDFPSGTDPRMRSGMGVSGAFSPQIQASSGGLNAPGIAGDTPETEIRTPHTASGSFISETGHSVLENTSLLQDGGAAQPDDDFLFSLFS</sequence>
<dbReference type="OrthoDB" id="2571985at2759"/>
<protein>
    <submittedName>
        <fullName evidence="2">Transcriptional regulator family: Fungal Specific TF</fullName>
    </submittedName>
</protein>
<dbReference type="EMBL" id="JAPQKI010000002">
    <property type="protein sequence ID" value="KAJ5111423.1"/>
    <property type="molecule type" value="Genomic_DNA"/>
</dbReference>
<dbReference type="CDD" id="cd12148">
    <property type="entry name" value="fungal_TF_MHR"/>
    <property type="match status" value="1"/>
</dbReference>